<reference evidence="3 4" key="1">
    <citation type="submission" date="2016-10" db="EMBL/GenBank/DDBJ databases">
        <authorList>
            <person name="de Groot N.N."/>
        </authorList>
    </citation>
    <scope>NUCLEOTIDE SEQUENCE [LARGE SCALE GENOMIC DNA]</scope>
    <source>
        <strain evidence="3 4">CGMCC 1.10238</strain>
    </source>
</reference>
<keyword evidence="1" id="KW-1133">Transmembrane helix</keyword>
<feature type="transmembrane region" description="Helical" evidence="1">
    <location>
        <begin position="44"/>
        <end position="63"/>
    </location>
</feature>
<dbReference type="STRING" id="1333845.SAMN04487895_101493"/>
<proteinExistence type="predicted"/>
<dbReference type="Proteomes" id="UP000198809">
    <property type="component" value="Unassembled WGS sequence"/>
</dbReference>
<keyword evidence="1" id="KW-0812">Transmembrane</keyword>
<dbReference type="AlphaFoldDB" id="A0A1H8GFR1"/>
<organism evidence="3 4">
    <name type="scientific">Paenibacillus sophorae</name>
    <dbReference type="NCBI Taxonomy" id="1333845"/>
    <lineage>
        <taxon>Bacteria</taxon>
        <taxon>Bacillati</taxon>
        <taxon>Bacillota</taxon>
        <taxon>Bacilli</taxon>
        <taxon>Bacillales</taxon>
        <taxon>Paenibacillaceae</taxon>
        <taxon>Paenibacillus</taxon>
    </lineage>
</organism>
<gene>
    <name evidence="2" type="ORF">KP014_20035</name>
    <name evidence="3" type="ORF">SAMN04487895_101493</name>
</gene>
<dbReference type="EMBL" id="FODH01000001">
    <property type="protein sequence ID" value="SEN42639.1"/>
    <property type="molecule type" value="Genomic_DNA"/>
</dbReference>
<sequence length="104" mass="11683">MEILFTDTVVKNGPIAFIGSVAIIGFIVCLVFLIGSLVNKKGSVSILCFLLLVICSTAIRFTVYEDNSYTKEYKIILKDPNYVIDATKYTVIRQEGRIITIREK</sequence>
<name>A0A1H8GFR1_9BACL</name>
<protein>
    <submittedName>
        <fullName evidence="3">Uncharacterized protein</fullName>
    </submittedName>
</protein>
<dbReference type="EMBL" id="CP076607">
    <property type="protein sequence ID" value="QWU14204.1"/>
    <property type="molecule type" value="Genomic_DNA"/>
</dbReference>
<evidence type="ECO:0000313" key="3">
    <source>
        <dbReference type="EMBL" id="SEN42639.1"/>
    </source>
</evidence>
<feature type="transmembrane region" description="Helical" evidence="1">
    <location>
        <begin position="15"/>
        <end position="37"/>
    </location>
</feature>
<keyword evidence="5" id="KW-1185">Reference proteome</keyword>
<dbReference type="RefSeq" id="WP_036588013.1">
    <property type="nucleotide sequence ID" value="NZ_CP076607.1"/>
</dbReference>
<accession>A0A1H8GFR1</accession>
<evidence type="ECO:0000313" key="2">
    <source>
        <dbReference type="EMBL" id="QWU14204.1"/>
    </source>
</evidence>
<evidence type="ECO:0000256" key="1">
    <source>
        <dbReference type="SAM" id="Phobius"/>
    </source>
</evidence>
<evidence type="ECO:0000313" key="5">
    <source>
        <dbReference type="Proteomes" id="UP000683429"/>
    </source>
</evidence>
<dbReference type="Proteomes" id="UP000683429">
    <property type="component" value="Chromosome"/>
</dbReference>
<keyword evidence="1" id="KW-0472">Membrane</keyword>
<reference evidence="2 5" key="2">
    <citation type="submission" date="2021-06" db="EMBL/GenBank/DDBJ databases">
        <title>Whole genome sequence of Paenibacillus sophorae DSM23020 for comparative genomics.</title>
        <authorList>
            <person name="Kim M.-J."/>
            <person name="Lee G."/>
            <person name="Shin J.-H."/>
        </authorList>
    </citation>
    <scope>NUCLEOTIDE SEQUENCE [LARGE SCALE GENOMIC DNA]</scope>
    <source>
        <strain evidence="2 5">DSM 23020</strain>
    </source>
</reference>
<evidence type="ECO:0000313" key="4">
    <source>
        <dbReference type="Proteomes" id="UP000198809"/>
    </source>
</evidence>